<evidence type="ECO:0000313" key="3">
    <source>
        <dbReference type="Proteomes" id="UP000735302"/>
    </source>
</evidence>
<reference evidence="2 3" key="1">
    <citation type="journal article" date="2021" name="Elife">
        <title>Chloroplast acquisition without the gene transfer in kleptoplastic sea slugs, Plakobranchus ocellatus.</title>
        <authorList>
            <person name="Maeda T."/>
            <person name="Takahashi S."/>
            <person name="Yoshida T."/>
            <person name="Shimamura S."/>
            <person name="Takaki Y."/>
            <person name="Nagai Y."/>
            <person name="Toyoda A."/>
            <person name="Suzuki Y."/>
            <person name="Arimoto A."/>
            <person name="Ishii H."/>
            <person name="Satoh N."/>
            <person name="Nishiyama T."/>
            <person name="Hasebe M."/>
            <person name="Maruyama T."/>
            <person name="Minagawa J."/>
            <person name="Obokata J."/>
            <person name="Shigenobu S."/>
        </authorList>
    </citation>
    <scope>NUCLEOTIDE SEQUENCE [LARGE SCALE GENOMIC DNA]</scope>
</reference>
<evidence type="ECO:0000256" key="1">
    <source>
        <dbReference type="SAM" id="MobiDB-lite"/>
    </source>
</evidence>
<comment type="caution">
    <text evidence="2">The sequence shown here is derived from an EMBL/GenBank/DDBJ whole genome shotgun (WGS) entry which is preliminary data.</text>
</comment>
<sequence>MSLKLSSKHQKSNWRSPGSPLRSPVVSTVYEGSFLKKQHNAAVCTVFSLSNLRLREGNAERRCSLAGINAFTTPLL</sequence>
<keyword evidence="3" id="KW-1185">Reference proteome</keyword>
<feature type="region of interest" description="Disordered" evidence="1">
    <location>
        <begin position="1"/>
        <end position="22"/>
    </location>
</feature>
<accession>A0AAV3YMR3</accession>
<evidence type="ECO:0000313" key="2">
    <source>
        <dbReference type="EMBL" id="GFN84298.1"/>
    </source>
</evidence>
<dbReference type="EMBL" id="BLXT01001295">
    <property type="protein sequence ID" value="GFN84298.1"/>
    <property type="molecule type" value="Genomic_DNA"/>
</dbReference>
<name>A0AAV3YMR3_9GAST</name>
<dbReference type="Proteomes" id="UP000735302">
    <property type="component" value="Unassembled WGS sequence"/>
</dbReference>
<protein>
    <submittedName>
        <fullName evidence="2">Uncharacterized protein</fullName>
    </submittedName>
</protein>
<dbReference type="AlphaFoldDB" id="A0AAV3YMR3"/>
<organism evidence="2 3">
    <name type="scientific">Plakobranchus ocellatus</name>
    <dbReference type="NCBI Taxonomy" id="259542"/>
    <lineage>
        <taxon>Eukaryota</taxon>
        <taxon>Metazoa</taxon>
        <taxon>Spiralia</taxon>
        <taxon>Lophotrochozoa</taxon>
        <taxon>Mollusca</taxon>
        <taxon>Gastropoda</taxon>
        <taxon>Heterobranchia</taxon>
        <taxon>Euthyneura</taxon>
        <taxon>Panpulmonata</taxon>
        <taxon>Sacoglossa</taxon>
        <taxon>Placobranchoidea</taxon>
        <taxon>Plakobranchidae</taxon>
        <taxon>Plakobranchus</taxon>
    </lineage>
</organism>
<feature type="compositionally biased region" description="Basic residues" evidence="1">
    <location>
        <begin position="1"/>
        <end position="12"/>
    </location>
</feature>
<proteinExistence type="predicted"/>
<gene>
    <name evidence="2" type="ORF">PoB_001080400</name>
</gene>